<name>A0A2U3K8B6_9BACT</name>
<dbReference type="InterPro" id="IPR014795">
    <property type="entry name" value="TacA_1-like"/>
</dbReference>
<accession>A0A2U3K8B6</accession>
<proteinExistence type="predicted"/>
<organism evidence="3 4">
    <name type="scientific">Candidatus Sulfotelmatobacter kueseliae</name>
    <dbReference type="NCBI Taxonomy" id="2042962"/>
    <lineage>
        <taxon>Bacteria</taxon>
        <taxon>Pseudomonadati</taxon>
        <taxon>Acidobacteriota</taxon>
        <taxon>Terriglobia</taxon>
        <taxon>Terriglobales</taxon>
        <taxon>Candidatus Korobacteraceae</taxon>
        <taxon>Candidatus Sulfotelmatobacter</taxon>
    </lineage>
</organism>
<reference evidence="4" key="1">
    <citation type="submission" date="2018-02" db="EMBL/GenBank/DDBJ databases">
        <authorList>
            <person name="Hausmann B."/>
        </authorList>
    </citation>
    <scope>NUCLEOTIDE SEQUENCE [LARGE SCALE GENOMIC DNA]</scope>
    <source>
        <strain evidence="4">Peat soil MAG SbA1</strain>
    </source>
</reference>
<keyword evidence="1" id="KW-1277">Toxin-antitoxin system</keyword>
<evidence type="ECO:0000256" key="1">
    <source>
        <dbReference type="ARBA" id="ARBA00022649"/>
    </source>
</evidence>
<gene>
    <name evidence="3" type="ORF">SBA1_1470019</name>
</gene>
<evidence type="ECO:0000256" key="2">
    <source>
        <dbReference type="SAM" id="MobiDB-lite"/>
    </source>
</evidence>
<dbReference type="Pfam" id="PF08681">
    <property type="entry name" value="TacA1"/>
    <property type="match status" value="1"/>
</dbReference>
<feature type="compositionally biased region" description="Basic residues" evidence="2">
    <location>
        <begin position="1"/>
        <end position="20"/>
    </location>
</feature>
<protein>
    <submittedName>
        <fullName evidence="3">Uncharacterized protein</fullName>
    </submittedName>
</protein>
<sequence>MLPFRKMAKSRPPKSRRRSKSPLSRKIFVYFTDEERQLVDGAADAERRSISSFVANAAIAAAEEVRSRQGKKR</sequence>
<evidence type="ECO:0000313" key="3">
    <source>
        <dbReference type="EMBL" id="SPF35905.1"/>
    </source>
</evidence>
<evidence type="ECO:0000313" key="4">
    <source>
        <dbReference type="Proteomes" id="UP000238701"/>
    </source>
</evidence>
<dbReference type="Gene3D" id="1.20.5.780">
    <property type="entry name" value="Single helix bin"/>
    <property type="match status" value="1"/>
</dbReference>
<dbReference type="AlphaFoldDB" id="A0A2U3K8B6"/>
<dbReference type="Proteomes" id="UP000238701">
    <property type="component" value="Unassembled WGS sequence"/>
</dbReference>
<feature type="region of interest" description="Disordered" evidence="2">
    <location>
        <begin position="1"/>
        <end position="22"/>
    </location>
</feature>
<dbReference type="EMBL" id="OMOD01000054">
    <property type="protein sequence ID" value="SPF35905.1"/>
    <property type="molecule type" value="Genomic_DNA"/>
</dbReference>